<dbReference type="SUPFAM" id="SSF53474">
    <property type="entry name" value="alpha/beta-Hydrolases"/>
    <property type="match status" value="1"/>
</dbReference>
<evidence type="ECO:0000256" key="2">
    <source>
        <dbReference type="ARBA" id="ARBA00022801"/>
    </source>
</evidence>
<dbReference type="PANTHER" id="PTHR43248:SF2">
    <property type="entry name" value="PROLYL AMINOPEPTIDASE"/>
    <property type="match status" value="1"/>
</dbReference>
<feature type="domain" description="AB hydrolase-1" evidence="3">
    <location>
        <begin position="59"/>
        <end position="200"/>
    </location>
</feature>
<dbReference type="ESTHER" id="talsn-b8mhq9">
    <property type="family name" value="Proline_iminopeptidase"/>
</dbReference>
<dbReference type="STRING" id="441959.B8MHQ9"/>
<dbReference type="EMBL" id="EQ962656">
    <property type="protein sequence ID" value="EED16389.1"/>
    <property type="molecule type" value="Genomic_DNA"/>
</dbReference>
<dbReference type="InterPro" id="IPR000073">
    <property type="entry name" value="AB_hydrolase_1"/>
</dbReference>
<dbReference type="RefSeq" id="XP_002483623.1">
    <property type="nucleotide sequence ID" value="XM_002483578.1"/>
</dbReference>
<dbReference type="PhylomeDB" id="B8MHQ9"/>
<dbReference type="Gene3D" id="3.40.50.1820">
    <property type="entry name" value="alpha/beta hydrolase"/>
    <property type="match status" value="1"/>
</dbReference>
<dbReference type="InterPro" id="IPR051601">
    <property type="entry name" value="Serine_prot/Carboxylest_S33"/>
</dbReference>
<keyword evidence="2" id="KW-0378">Hydrolase</keyword>
<dbReference type="Proteomes" id="UP000001745">
    <property type="component" value="Unassembled WGS sequence"/>
</dbReference>
<protein>
    <submittedName>
        <fullName evidence="4">Proline iminopeptidase, putative</fullName>
    </submittedName>
</protein>
<dbReference type="Pfam" id="PF00561">
    <property type="entry name" value="Abhydrolase_1"/>
    <property type="match status" value="1"/>
</dbReference>
<gene>
    <name evidence="4" type="ORF">TSTA_014810</name>
</gene>
<dbReference type="VEuPathDB" id="FungiDB:TSTA_014810"/>
<dbReference type="GO" id="GO:0006508">
    <property type="term" value="P:proteolysis"/>
    <property type="evidence" value="ECO:0007669"/>
    <property type="project" value="InterPro"/>
</dbReference>
<dbReference type="PANTHER" id="PTHR43248">
    <property type="entry name" value="2-SUCCINYL-6-HYDROXY-2,4-CYCLOHEXADIENE-1-CARBOXYLATE SYNTHASE"/>
    <property type="match status" value="1"/>
</dbReference>
<dbReference type="GeneID" id="8107864"/>
<accession>B8MHQ9</accession>
<evidence type="ECO:0000259" key="3">
    <source>
        <dbReference type="Pfam" id="PF00561"/>
    </source>
</evidence>
<evidence type="ECO:0000313" key="5">
    <source>
        <dbReference type="Proteomes" id="UP000001745"/>
    </source>
</evidence>
<keyword evidence="5" id="KW-1185">Reference proteome</keyword>
<dbReference type="OrthoDB" id="1898734at2759"/>
<dbReference type="InterPro" id="IPR002410">
    <property type="entry name" value="Peptidase_S33"/>
</dbReference>
<evidence type="ECO:0000256" key="1">
    <source>
        <dbReference type="ARBA" id="ARBA00010088"/>
    </source>
</evidence>
<sequence length="406" mass="45682">MDPIPPAQLLSKSEAHVRAVPLDYSKPESRTIRLFARTATRYSNPIVPSTAAKKVQPPFLVFFTGGPGAGNPAPQESPITSFMIDYGYDIVYLDYRGTGNSSPISAETLELIGGPTEQAQYPRLFRADALVKDCEVVRQCLTDNYPPELKKWTIFGQSFGGAVSLNYFSFYPEGVRECFITAGLGSLRTQPEELYARMYKRVIKRNKDYYAKYPADVGLVKDVASHIRKLGGQEGILLPTAGRLTVQRLMTLRLHFGGDGGFDRIHDLFTKLKADLDIYGFFTRPSLHAFEQSMTWDIVPIYAMHDSWMVNGPGIASNWTADRVGKTLGTFPWLAEDWQQSSDNEPLYFSGGMLYPFLFDTYAGLVKIKEAAQLIAKFDDWPYLYDEKQLAKNEFPYTLLALMICL</sequence>
<dbReference type="GO" id="GO:0008233">
    <property type="term" value="F:peptidase activity"/>
    <property type="evidence" value="ECO:0007669"/>
    <property type="project" value="InterPro"/>
</dbReference>
<name>B8MHQ9_TALSN</name>
<organism evidence="4 5">
    <name type="scientific">Talaromyces stipitatus (strain ATCC 10500 / CBS 375.48 / QM 6759 / NRRL 1006)</name>
    <name type="common">Penicillium stipitatum</name>
    <dbReference type="NCBI Taxonomy" id="441959"/>
    <lineage>
        <taxon>Eukaryota</taxon>
        <taxon>Fungi</taxon>
        <taxon>Dikarya</taxon>
        <taxon>Ascomycota</taxon>
        <taxon>Pezizomycotina</taxon>
        <taxon>Eurotiomycetes</taxon>
        <taxon>Eurotiomycetidae</taxon>
        <taxon>Eurotiales</taxon>
        <taxon>Trichocomaceae</taxon>
        <taxon>Talaromyces</taxon>
        <taxon>Talaromyces sect. Talaromyces</taxon>
    </lineage>
</organism>
<reference evidence="5" key="1">
    <citation type="journal article" date="2015" name="Genome Announc.">
        <title>Genome sequence of the AIDS-associated pathogen Penicillium marneffei (ATCC18224) and its near taxonomic relative Talaromyces stipitatus (ATCC10500).</title>
        <authorList>
            <person name="Nierman W.C."/>
            <person name="Fedorova-Abrams N.D."/>
            <person name="Andrianopoulos A."/>
        </authorList>
    </citation>
    <scope>NUCLEOTIDE SEQUENCE [LARGE SCALE GENOMIC DNA]</scope>
    <source>
        <strain evidence="5">ATCC 10500 / CBS 375.48 / QM 6759 / NRRL 1006</strain>
    </source>
</reference>
<dbReference type="InParanoid" id="B8MHQ9"/>
<dbReference type="InterPro" id="IPR029058">
    <property type="entry name" value="AB_hydrolase_fold"/>
</dbReference>
<dbReference type="AlphaFoldDB" id="B8MHQ9"/>
<evidence type="ECO:0000313" key="4">
    <source>
        <dbReference type="EMBL" id="EED16389.1"/>
    </source>
</evidence>
<proteinExistence type="inferred from homology"/>
<dbReference type="eggNOG" id="ENOG502QSNW">
    <property type="taxonomic scope" value="Eukaryota"/>
</dbReference>
<comment type="similarity">
    <text evidence="1">Belongs to the peptidase S33 family.</text>
</comment>
<dbReference type="HOGENOM" id="CLU_024518_2_1_1"/>
<dbReference type="PRINTS" id="PR00793">
    <property type="entry name" value="PROAMNOPTASE"/>
</dbReference>